<evidence type="ECO:0000256" key="1">
    <source>
        <dbReference type="ARBA" id="ARBA00004429"/>
    </source>
</evidence>
<dbReference type="CDD" id="cd06261">
    <property type="entry name" value="TM_PBP2"/>
    <property type="match status" value="1"/>
</dbReference>
<protein>
    <recommendedName>
        <fullName evidence="11">sn-glycerol-3-phosphate transport system permease protein UgpA</fullName>
    </recommendedName>
</protein>
<keyword evidence="4 12" id="KW-0813">Transport</keyword>
<evidence type="ECO:0000256" key="8">
    <source>
        <dbReference type="ARBA" id="ARBA00022989"/>
    </source>
</evidence>
<dbReference type="InterPro" id="IPR050809">
    <property type="entry name" value="UgpAE/MalFG_permease"/>
</dbReference>
<dbReference type="Proteomes" id="UP000240653">
    <property type="component" value="Unassembled WGS sequence"/>
</dbReference>
<evidence type="ECO:0000256" key="4">
    <source>
        <dbReference type="ARBA" id="ARBA00022448"/>
    </source>
</evidence>
<evidence type="ECO:0000256" key="11">
    <source>
        <dbReference type="ARBA" id="ARBA00040780"/>
    </source>
</evidence>
<dbReference type="InterPro" id="IPR000515">
    <property type="entry name" value="MetI-like"/>
</dbReference>
<accession>A0A2P7SNL8</accession>
<reference evidence="14 15" key="1">
    <citation type="submission" date="2018-03" db="EMBL/GenBank/DDBJ databases">
        <title>The draft genome of Mesorhizobium soli JCM 19897.</title>
        <authorList>
            <person name="Li L."/>
            <person name="Liu L."/>
            <person name="Liang L."/>
            <person name="Wang T."/>
            <person name="Zhang X."/>
        </authorList>
    </citation>
    <scope>NUCLEOTIDE SEQUENCE [LARGE SCALE GENOMIC DNA]</scope>
    <source>
        <strain evidence="14 15">JCM 19897</strain>
    </source>
</reference>
<comment type="subcellular location">
    <subcellularLocation>
        <location evidence="1">Cell inner membrane</location>
        <topology evidence="1">Multi-pass membrane protein</topology>
    </subcellularLocation>
    <subcellularLocation>
        <location evidence="12">Cell membrane</location>
        <topology evidence="12">Multi-pass membrane protein</topology>
    </subcellularLocation>
</comment>
<comment type="caution">
    <text evidence="14">The sequence shown here is derived from an EMBL/GenBank/DDBJ whole genome shotgun (WGS) entry which is preliminary data.</text>
</comment>
<evidence type="ECO:0000256" key="10">
    <source>
        <dbReference type="ARBA" id="ARBA00037054"/>
    </source>
</evidence>
<feature type="transmembrane region" description="Helical" evidence="12">
    <location>
        <begin position="262"/>
        <end position="282"/>
    </location>
</feature>
<sequence length="294" mass="32972">MEKRATFSNLWLAAAFIAPQMLLIFTFFYWPTGEALYWAVSLEAPFGGSNEWVGWLNFQTVFSDPKYWDSVRVSLLFALSSTALSLGIAVLLALFVDRRLAGHQVYKFTFFLPYALAAPAVGLAFRFIFSPDAGFVSAVNRIWPGLWNPAFNGNDAFIMIVLAQAWMMVGYNFIFFLAALQSIPRTVSEAGAMDGAGVLRRMWDIQLPLITPTLFFLIVINITDSFVNSFGIVDITTGGGPARATEVMVYKIYFDGFRGKDYSLAAAQSIVLMLLIIALTFIQFRFIERRVHYS</sequence>
<evidence type="ECO:0000256" key="12">
    <source>
        <dbReference type="RuleBase" id="RU363032"/>
    </source>
</evidence>
<evidence type="ECO:0000256" key="7">
    <source>
        <dbReference type="ARBA" id="ARBA00022692"/>
    </source>
</evidence>
<feature type="transmembrane region" description="Helical" evidence="12">
    <location>
        <begin position="201"/>
        <end position="222"/>
    </location>
</feature>
<organism evidence="14 15">
    <name type="scientific">Pseudaminobacter soli</name>
    <name type="common">ex Li et al. 2025</name>
    <dbReference type="NCBI Taxonomy" id="1295366"/>
    <lineage>
        <taxon>Bacteria</taxon>
        <taxon>Pseudomonadati</taxon>
        <taxon>Pseudomonadota</taxon>
        <taxon>Alphaproteobacteria</taxon>
        <taxon>Hyphomicrobiales</taxon>
        <taxon>Phyllobacteriaceae</taxon>
        <taxon>Pseudaminobacter</taxon>
    </lineage>
</organism>
<dbReference type="Pfam" id="PF00528">
    <property type="entry name" value="BPD_transp_1"/>
    <property type="match status" value="1"/>
</dbReference>
<dbReference type="GO" id="GO:0055085">
    <property type="term" value="P:transmembrane transport"/>
    <property type="evidence" value="ECO:0007669"/>
    <property type="project" value="InterPro"/>
</dbReference>
<evidence type="ECO:0000256" key="2">
    <source>
        <dbReference type="ARBA" id="ARBA00009306"/>
    </source>
</evidence>
<feature type="transmembrane region" description="Helical" evidence="12">
    <location>
        <begin position="108"/>
        <end position="129"/>
    </location>
</feature>
<keyword evidence="8 12" id="KW-1133">Transmembrane helix</keyword>
<comment type="function">
    <text evidence="10">Part of the ABC transporter complex UgpBAEC involved in sn-glycerol-3-phosphate (G3P) import. Probably responsible for the translocation of the substrate across the membrane.</text>
</comment>
<comment type="similarity">
    <text evidence="2 12">Belongs to the binding-protein-dependent transport system permease family.</text>
</comment>
<keyword evidence="15" id="KW-1185">Reference proteome</keyword>
<dbReference type="InterPro" id="IPR035906">
    <property type="entry name" value="MetI-like_sf"/>
</dbReference>
<keyword evidence="5" id="KW-1003">Cell membrane</keyword>
<evidence type="ECO:0000313" key="14">
    <source>
        <dbReference type="EMBL" id="PSJ64037.1"/>
    </source>
</evidence>
<feature type="transmembrane region" description="Helical" evidence="12">
    <location>
        <begin position="75"/>
        <end position="96"/>
    </location>
</feature>
<keyword evidence="9 12" id="KW-0472">Membrane</keyword>
<dbReference type="PANTHER" id="PTHR43227:SF9">
    <property type="entry name" value="SN-GLYCEROL-3-PHOSPHATE TRANSPORT SYSTEM PERMEASE PROTEIN UGPA"/>
    <property type="match status" value="1"/>
</dbReference>
<dbReference type="PROSITE" id="PS50928">
    <property type="entry name" value="ABC_TM1"/>
    <property type="match status" value="1"/>
</dbReference>
<dbReference type="Gene3D" id="1.10.3720.10">
    <property type="entry name" value="MetI-like"/>
    <property type="match status" value="1"/>
</dbReference>
<feature type="transmembrane region" description="Helical" evidence="12">
    <location>
        <begin position="156"/>
        <end position="180"/>
    </location>
</feature>
<evidence type="ECO:0000256" key="6">
    <source>
        <dbReference type="ARBA" id="ARBA00022519"/>
    </source>
</evidence>
<dbReference type="AlphaFoldDB" id="A0A2P7SNL8"/>
<proteinExistence type="inferred from homology"/>
<feature type="domain" description="ABC transmembrane type-1" evidence="13">
    <location>
        <begin position="71"/>
        <end position="283"/>
    </location>
</feature>
<evidence type="ECO:0000313" key="15">
    <source>
        <dbReference type="Proteomes" id="UP000240653"/>
    </source>
</evidence>
<feature type="transmembrane region" description="Helical" evidence="12">
    <location>
        <begin position="7"/>
        <end position="30"/>
    </location>
</feature>
<evidence type="ECO:0000256" key="3">
    <source>
        <dbReference type="ARBA" id="ARBA00011557"/>
    </source>
</evidence>
<dbReference type="RefSeq" id="WP_106722395.1">
    <property type="nucleotide sequence ID" value="NZ_PXYL01000001.1"/>
</dbReference>
<evidence type="ECO:0000259" key="13">
    <source>
        <dbReference type="PROSITE" id="PS50928"/>
    </source>
</evidence>
<dbReference type="PANTHER" id="PTHR43227">
    <property type="entry name" value="BLL4140 PROTEIN"/>
    <property type="match status" value="1"/>
</dbReference>
<gene>
    <name evidence="14" type="ORF">C7I85_02710</name>
</gene>
<dbReference type="SUPFAM" id="SSF161098">
    <property type="entry name" value="MetI-like"/>
    <property type="match status" value="1"/>
</dbReference>
<keyword evidence="6" id="KW-0997">Cell inner membrane</keyword>
<comment type="subunit">
    <text evidence="3">The complex is composed of two ATP-binding proteins (UgpC), two transmembrane proteins (UgpA and UgpE) and a solute-binding protein (UgpB).</text>
</comment>
<evidence type="ECO:0000256" key="5">
    <source>
        <dbReference type="ARBA" id="ARBA00022475"/>
    </source>
</evidence>
<keyword evidence="7 12" id="KW-0812">Transmembrane</keyword>
<dbReference type="OrthoDB" id="9773727at2"/>
<dbReference type="EMBL" id="PXYL01000001">
    <property type="protein sequence ID" value="PSJ64037.1"/>
    <property type="molecule type" value="Genomic_DNA"/>
</dbReference>
<evidence type="ECO:0000256" key="9">
    <source>
        <dbReference type="ARBA" id="ARBA00023136"/>
    </source>
</evidence>
<name>A0A2P7SNL8_9HYPH</name>
<dbReference type="GO" id="GO:0005886">
    <property type="term" value="C:plasma membrane"/>
    <property type="evidence" value="ECO:0007669"/>
    <property type="project" value="UniProtKB-SubCell"/>
</dbReference>